<dbReference type="InterPro" id="IPR043168">
    <property type="entry name" value="DegV_C"/>
</dbReference>
<dbReference type="Pfam" id="PF02645">
    <property type="entry name" value="DegV"/>
    <property type="match status" value="1"/>
</dbReference>
<dbReference type="Gene3D" id="3.30.1180.10">
    <property type="match status" value="1"/>
</dbReference>
<reference evidence="3" key="1">
    <citation type="submission" date="2010-05" db="EMBL/GenBank/DDBJ databases">
        <title>The complete genome of Truepera radiovictris DSM 17093.</title>
        <authorList>
            <consortium name="US DOE Joint Genome Institute (JGI-PGF)"/>
            <person name="Lucas S."/>
            <person name="Copeland A."/>
            <person name="Lapidus A."/>
            <person name="Glavina del Rio T."/>
            <person name="Dalin E."/>
            <person name="Tice H."/>
            <person name="Bruce D."/>
            <person name="Goodwin L."/>
            <person name="Pitluck S."/>
            <person name="Kyrpides N."/>
            <person name="Mavromatis K."/>
            <person name="Ovchinnikova G."/>
            <person name="Munk A.C."/>
            <person name="Detter J.C."/>
            <person name="Han C."/>
            <person name="Tapia R."/>
            <person name="Land M."/>
            <person name="Hauser L."/>
            <person name="Markowitz V."/>
            <person name="Cheng J.-F."/>
            <person name="Hugenholtz P."/>
            <person name="Woyke T."/>
            <person name="Wu D."/>
            <person name="Tindall B."/>
            <person name="Pomrenke H.G."/>
            <person name="Brambilla E."/>
            <person name="Klenk H.-P."/>
            <person name="Eisen J.A."/>
        </authorList>
    </citation>
    <scope>NUCLEOTIDE SEQUENCE [LARGE SCALE GENOMIC DNA]</scope>
    <source>
        <strain evidence="3">DSM 17093 / CIP 108686 / LMG 22925 / RQ-24</strain>
    </source>
</reference>
<dbReference type="SUPFAM" id="SSF82549">
    <property type="entry name" value="DAK1/DegV-like"/>
    <property type="match status" value="1"/>
</dbReference>
<dbReference type="OrthoDB" id="9780216at2"/>
<dbReference type="eggNOG" id="COG1307">
    <property type="taxonomic scope" value="Bacteria"/>
</dbReference>
<keyword evidence="1" id="KW-0446">Lipid-binding</keyword>
<dbReference type="HOGENOM" id="CLU_048251_0_1_0"/>
<evidence type="ECO:0000256" key="1">
    <source>
        <dbReference type="ARBA" id="ARBA00023121"/>
    </source>
</evidence>
<evidence type="ECO:0000313" key="3">
    <source>
        <dbReference type="Proteomes" id="UP000000379"/>
    </source>
</evidence>
<keyword evidence="3" id="KW-1185">Reference proteome</keyword>
<protein>
    <submittedName>
        <fullName evidence="2">DegV family protein</fullName>
    </submittedName>
</protein>
<evidence type="ECO:0000313" key="2">
    <source>
        <dbReference type="EMBL" id="ADI15900.1"/>
    </source>
</evidence>
<gene>
    <name evidence="2" type="ordered locus">Trad_2799</name>
</gene>
<organism evidence="2 3">
    <name type="scientific">Truepera radiovictrix (strain DSM 17093 / CIP 108686 / LMG 22925 / RQ-24)</name>
    <dbReference type="NCBI Taxonomy" id="649638"/>
    <lineage>
        <taxon>Bacteria</taxon>
        <taxon>Thermotogati</taxon>
        <taxon>Deinococcota</taxon>
        <taxon>Deinococci</taxon>
        <taxon>Trueperales</taxon>
        <taxon>Trueperaceae</taxon>
        <taxon>Truepera</taxon>
    </lineage>
</organism>
<dbReference type="GO" id="GO:0008289">
    <property type="term" value="F:lipid binding"/>
    <property type="evidence" value="ECO:0007669"/>
    <property type="project" value="UniProtKB-KW"/>
</dbReference>
<reference evidence="2 3" key="2">
    <citation type="journal article" date="2011" name="Stand. Genomic Sci.">
        <title>Complete genome sequence of Truepera radiovictrix type strain (RQ-24).</title>
        <authorList>
            <person name="Ivanova N."/>
            <person name="Rohde C."/>
            <person name="Munk C."/>
            <person name="Nolan M."/>
            <person name="Lucas S."/>
            <person name="Del Rio T.G."/>
            <person name="Tice H."/>
            <person name="Deshpande S."/>
            <person name="Cheng J.F."/>
            <person name="Tapia R."/>
            <person name="Han C."/>
            <person name="Goodwin L."/>
            <person name="Pitluck S."/>
            <person name="Liolios K."/>
            <person name="Mavromatis K."/>
            <person name="Mikhailova N."/>
            <person name="Pati A."/>
            <person name="Chen A."/>
            <person name="Palaniappan K."/>
            <person name="Land M."/>
            <person name="Hauser L."/>
            <person name="Chang Y.J."/>
            <person name="Jeffries C.D."/>
            <person name="Brambilla E."/>
            <person name="Rohde M."/>
            <person name="Goker M."/>
            <person name="Tindall B.J."/>
            <person name="Woyke T."/>
            <person name="Bristow J."/>
            <person name="Eisen J.A."/>
            <person name="Markowitz V."/>
            <person name="Hugenholtz P."/>
            <person name="Kyrpides N.C."/>
            <person name="Klenk H.P."/>
            <person name="Lapidus A."/>
        </authorList>
    </citation>
    <scope>NUCLEOTIDE SEQUENCE [LARGE SCALE GENOMIC DNA]</scope>
    <source>
        <strain evidence="3">DSM 17093 / CIP 108686 / LMG 22925 / RQ-24</strain>
    </source>
</reference>
<dbReference type="Proteomes" id="UP000000379">
    <property type="component" value="Chromosome"/>
</dbReference>
<dbReference type="InterPro" id="IPR003797">
    <property type="entry name" value="DegV"/>
</dbReference>
<proteinExistence type="predicted"/>
<dbReference type="NCBIfam" id="TIGR00762">
    <property type="entry name" value="DegV"/>
    <property type="match status" value="1"/>
</dbReference>
<dbReference type="InterPro" id="IPR050270">
    <property type="entry name" value="DegV_domain_contain"/>
</dbReference>
<accession>D7CV73</accession>
<dbReference type="PANTHER" id="PTHR33434:SF2">
    <property type="entry name" value="FATTY ACID-BINDING PROTEIN TM_1468"/>
    <property type="match status" value="1"/>
</dbReference>
<name>D7CV73_TRURR</name>
<dbReference type="RefSeq" id="WP_013179259.1">
    <property type="nucleotide sequence ID" value="NC_014221.1"/>
</dbReference>
<dbReference type="STRING" id="649638.Trad_2799"/>
<sequence length="282" mass="29994">MLAIITDSTCDLPAEELEQLGVRRVPLYVNFKGGVYRDWLEITPKDIIEGVQAGAPIPSTSQPSPQDFTDAYDAAKAEGADEILCITISSGLSGTYASATLAAERPDIKVHVFDSRAASLGIAMMVKRAVALRDAGAGIDAILAELERLRAQALLRFTVGTLDFLKKNGRIGGARALLGSLLNVKPILSVTDGKVSPVGRARGSKKATKMMLDDLEALQKQGTPVVYFLHIQDPGAAQALREELRARNVPFEDGGTYEIGAVIATHVGPGTYGFYAYPAPPA</sequence>
<dbReference type="Gene3D" id="3.40.50.10170">
    <property type="match status" value="1"/>
</dbReference>
<dbReference type="KEGG" id="tra:Trad_2799"/>
<dbReference type="PANTHER" id="PTHR33434">
    <property type="entry name" value="DEGV DOMAIN-CONTAINING PROTEIN DR_1986-RELATED"/>
    <property type="match status" value="1"/>
</dbReference>
<dbReference type="EMBL" id="CP002049">
    <property type="protein sequence ID" value="ADI15900.1"/>
    <property type="molecule type" value="Genomic_DNA"/>
</dbReference>
<dbReference type="PROSITE" id="PS51482">
    <property type="entry name" value="DEGV"/>
    <property type="match status" value="1"/>
</dbReference>
<dbReference type="AlphaFoldDB" id="D7CV73"/>